<comment type="subcellular location">
    <subcellularLocation>
        <location evidence="1">Nucleus</location>
    </subcellularLocation>
</comment>
<dbReference type="CDD" id="cd00067">
    <property type="entry name" value="GAL4"/>
    <property type="match status" value="1"/>
</dbReference>
<comment type="caution">
    <text evidence="5">The sequence shown here is derived from an EMBL/GenBank/DDBJ whole genome shotgun (WGS) entry which is preliminary data.</text>
</comment>
<feature type="domain" description="Zn(2)-C6 fungal-type" evidence="4">
    <location>
        <begin position="37"/>
        <end position="65"/>
    </location>
</feature>
<evidence type="ECO:0000259" key="4">
    <source>
        <dbReference type="PROSITE" id="PS50048"/>
    </source>
</evidence>
<evidence type="ECO:0000313" key="5">
    <source>
        <dbReference type="EMBL" id="OAA62951.1"/>
    </source>
</evidence>
<dbReference type="OrthoDB" id="5386330at2759"/>
<dbReference type="InterPro" id="IPR036864">
    <property type="entry name" value="Zn2-C6_fun-type_DNA-bd_sf"/>
</dbReference>
<reference evidence="5 6" key="1">
    <citation type="journal article" date="2016" name="Genome Biol. Evol.">
        <title>Divergent and convergent evolution of fungal pathogenicity.</title>
        <authorList>
            <person name="Shang Y."/>
            <person name="Xiao G."/>
            <person name="Zheng P."/>
            <person name="Cen K."/>
            <person name="Zhan S."/>
            <person name="Wang C."/>
        </authorList>
    </citation>
    <scope>NUCLEOTIDE SEQUENCE [LARGE SCALE GENOMIC DNA]</scope>
    <source>
        <strain evidence="5 6">ARSEF 2679</strain>
    </source>
</reference>
<dbReference type="Pfam" id="PF11951">
    <property type="entry name" value="Fungal_trans_2"/>
    <property type="match status" value="1"/>
</dbReference>
<dbReference type="SUPFAM" id="SSF57701">
    <property type="entry name" value="Zn2/Cys6 DNA-binding domain"/>
    <property type="match status" value="1"/>
</dbReference>
<dbReference type="GO" id="GO:0005634">
    <property type="term" value="C:nucleus"/>
    <property type="evidence" value="ECO:0007669"/>
    <property type="project" value="UniProtKB-SubCell"/>
</dbReference>
<gene>
    <name evidence="5" type="ORF">ISF_04827</name>
</gene>
<dbReference type="SMART" id="SM00066">
    <property type="entry name" value="GAL4"/>
    <property type="match status" value="1"/>
</dbReference>
<accession>A0A167VT09</accession>
<dbReference type="AlphaFoldDB" id="A0A167VT09"/>
<keyword evidence="2" id="KW-0539">Nucleus</keyword>
<dbReference type="PROSITE" id="PS00463">
    <property type="entry name" value="ZN2_CY6_FUNGAL_1"/>
    <property type="match status" value="1"/>
</dbReference>
<dbReference type="EMBL" id="AZHB01000011">
    <property type="protein sequence ID" value="OAA62951.1"/>
    <property type="molecule type" value="Genomic_DNA"/>
</dbReference>
<organism evidence="5 6">
    <name type="scientific">Cordyceps fumosorosea (strain ARSEF 2679)</name>
    <name type="common">Isaria fumosorosea</name>
    <dbReference type="NCBI Taxonomy" id="1081104"/>
    <lineage>
        <taxon>Eukaryota</taxon>
        <taxon>Fungi</taxon>
        <taxon>Dikarya</taxon>
        <taxon>Ascomycota</taxon>
        <taxon>Pezizomycotina</taxon>
        <taxon>Sordariomycetes</taxon>
        <taxon>Hypocreomycetidae</taxon>
        <taxon>Hypocreales</taxon>
        <taxon>Cordycipitaceae</taxon>
        <taxon>Cordyceps</taxon>
    </lineage>
</organism>
<protein>
    <submittedName>
        <fullName evidence="5">C6 finger domain protein</fullName>
    </submittedName>
</protein>
<evidence type="ECO:0000256" key="1">
    <source>
        <dbReference type="ARBA" id="ARBA00004123"/>
    </source>
</evidence>
<sequence length="471" mass="51997">MPTPRISGSGFAVTAPSSAAADGPSRQKRWAPRSRSGCFTCRAGRVRCDEAKPVCGRCVRLCKPCAGYGIVIPTSSITSSTAVYDARARRQRICLETVPPNWDHMEAIRFYVTHFLPAQSAHLPQPRLRTFDTWSHLPVSFICSMISQQIQWSCASRGRMPRPGGDPALAPAWAKYFHYYRELLGVTNESIQDRGRHGGKYRALYCIFALFCMDIKADEPLWQAHLNGGFAYVDKLGGLDAVVGFPPSLSAYVMKDLKHMLLQVRGLVVYTDGQMTTIIQSGIIIQPPIPADIFIAIAGFTQLRIQAATSDSVAESVICDAAHANLTKLSALDPEAWAREHGLGDYPLVAATVLIFRVAAHLYGALALPAARSVKFPLRTLRKKLFALLGAIWEKINNHCTLLWPLIVAGVAAADGDAQERVFVACCFETGARSRNMFVEFSRCARKMEQIWAEGKTAWEDCFREPFVCIP</sequence>
<keyword evidence="6" id="KW-1185">Reference proteome</keyword>
<dbReference type="InterPro" id="IPR021858">
    <property type="entry name" value="Fun_TF"/>
</dbReference>
<evidence type="ECO:0000256" key="2">
    <source>
        <dbReference type="ARBA" id="ARBA00023242"/>
    </source>
</evidence>
<dbReference type="Proteomes" id="UP000076744">
    <property type="component" value="Unassembled WGS sequence"/>
</dbReference>
<dbReference type="Pfam" id="PF00172">
    <property type="entry name" value="Zn_clus"/>
    <property type="match status" value="1"/>
</dbReference>
<evidence type="ECO:0000313" key="6">
    <source>
        <dbReference type="Proteomes" id="UP000076744"/>
    </source>
</evidence>
<proteinExistence type="predicted"/>
<name>A0A167VT09_CORFA</name>
<dbReference type="PROSITE" id="PS50048">
    <property type="entry name" value="ZN2_CY6_FUNGAL_2"/>
    <property type="match status" value="1"/>
</dbReference>
<dbReference type="GO" id="GO:0008270">
    <property type="term" value="F:zinc ion binding"/>
    <property type="evidence" value="ECO:0007669"/>
    <property type="project" value="InterPro"/>
</dbReference>
<dbReference type="RefSeq" id="XP_018704158.1">
    <property type="nucleotide sequence ID" value="XM_018848432.1"/>
</dbReference>
<dbReference type="GeneID" id="30021119"/>
<dbReference type="PANTHER" id="PTHR37534:SF46">
    <property type="entry name" value="ZN(II)2CYS6 TRANSCRIPTION FACTOR (EUROFUNG)"/>
    <property type="match status" value="1"/>
</dbReference>
<evidence type="ECO:0000256" key="3">
    <source>
        <dbReference type="SAM" id="MobiDB-lite"/>
    </source>
</evidence>
<feature type="region of interest" description="Disordered" evidence="3">
    <location>
        <begin position="1"/>
        <end position="32"/>
    </location>
</feature>
<dbReference type="InterPro" id="IPR001138">
    <property type="entry name" value="Zn2Cys6_DnaBD"/>
</dbReference>
<dbReference type="GO" id="GO:0000981">
    <property type="term" value="F:DNA-binding transcription factor activity, RNA polymerase II-specific"/>
    <property type="evidence" value="ECO:0007669"/>
    <property type="project" value="InterPro"/>
</dbReference>
<dbReference type="PANTHER" id="PTHR37534">
    <property type="entry name" value="TRANSCRIPTIONAL ACTIVATOR PROTEIN UGA3"/>
    <property type="match status" value="1"/>
</dbReference>